<dbReference type="PROSITE" id="PS51165">
    <property type="entry name" value="THUMP"/>
    <property type="match status" value="1"/>
</dbReference>
<dbReference type="EMBL" id="CDOG01000001">
    <property type="protein sequence ID" value="CEN33919.1"/>
    <property type="molecule type" value="Genomic_DNA"/>
</dbReference>
<dbReference type="Pfam" id="PF22020">
    <property type="entry name" value="RlmL_1st"/>
    <property type="match status" value="1"/>
</dbReference>
<protein>
    <submittedName>
        <fullName evidence="5">23S rRNA m2G2445 methyltransferase</fullName>
    </submittedName>
</protein>
<dbReference type="InterPro" id="IPR004114">
    <property type="entry name" value="THUMP_dom"/>
</dbReference>
<keyword evidence="3" id="KW-0694">RNA-binding</keyword>
<evidence type="ECO:0000256" key="3">
    <source>
        <dbReference type="PROSITE-ProRule" id="PRU00529"/>
    </source>
</evidence>
<dbReference type="Gene3D" id="3.30.2130.30">
    <property type="match status" value="1"/>
</dbReference>
<gene>
    <name evidence="5" type="ORF">CCYN74_10193</name>
</gene>
<organism evidence="5 6">
    <name type="scientific">Capnocytophaga cynodegmi</name>
    <dbReference type="NCBI Taxonomy" id="28189"/>
    <lineage>
        <taxon>Bacteria</taxon>
        <taxon>Pseudomonadati</taxon>
        <taxon>Bacteroidota</taxon>
        <taxon>Flavobacteriia</taxon>
        <taxon>Flavobacteriales</taxon>
        <taxon>Flavobacteriaceae</taxon>
        <taxon>Capnocytophaga</taxon>
    </lineage>
</organism>
<dbReference type="PANTHER" id="PTHR47313:SF1">
    <property type="entry name" value="RIBOSOMAL RNA LARGE SUBUNIT METHYLTRANSFERASE K_L"/>
    <property type="match status" value="1"/>
</dbReference>
<dbReference type="PROSITE" id="PS01261">
    <property type="entry name" value="UPF0020"/>
    <property type="match status" value="1"/>
</dbReference>
<dbReference type="Gene3D" id="3.40.50.150">
    <property type="entry name" value="Vaccinia Virus protein VP39"/>
    <property type="match status" value="1"/>
</dbReference>
<dbReference type="Pfam" id="PF02926">
    <property type="entry name" value="THUMP"/>
    <property type="match status" value="1"/>
</dbReference>
<reference evidence="5 6" key="1">
    <citation type="submission" date="2015-01" db="EMBL/GenBank/DDBJ databases">
        <authorList>
            <person name="MANFREDI Pablo"/>
        </authorList>
    </citation>
    <scope>NUCLEOTIDE SEQUENCE [LARGE SCALE GENOMIC DNA]</scope>
    <source>
        <strain evidence="5 6">Ccy74</strain>
    </source>
</reference>
<dbReference type="GO" id="GO:0008990">
    <property type="term" value="F:rRNA (guanine-N2-)-methyltransferase activity"/>
    <property type="evidence" value="ECO:0007669"/>
    <property type="project" value="TreeGrafter"/>
</dbReference>
<evidence type="ECO:0000313" key="6">
    <source>
        <dbReference type="Proteomes" id="UP000038083"/>
    </source>
</evidence>
<dbReference type="AlphaFoldDB" id="A0A0B7HRC3"/>
<dbReference type="SUPFAM" id="SSF53335">
    <property type="entry name" value="S-adenosyl-L-methionine-dependent methyltransferases"/>
    <property type="match status" value="1"/>
</dbReference>
<keyword evidence="1 5" id="KW-0489">Methyltransferase</keyword>
<evidence type="ECO:0000256" key="1">
    <source>
        <dbReference type="ARBA" id="ARBA00022603"/>
    </source>
</evidence>
<dbReference type="CDD" id="cd11715">
    <property type="entry name" value="THUMP_AdoMetMT"/>
    <property type="match status" value="1"/>
</dbReference>
<dbReference type="Pfam" id="PF01170">
    <property type="entry name" value="UPF0020"/>
    <property type="match status" value="1"/>
</dbReference>
<keyword evidence="2 5" id="KW-0808">Transferase</keyword>
<dbReference type="InterPro" id="IPR054170">
    <property type="entry name" value="RlmL_1st"/>
</dbReference>
<evidence type="ECO:0000256" key="2">
    <source>
        <dbReference type="ARBA" id="ARBA00022679"/>
    </source>
</evidence>
<dbReference type="PANTHER" id="PTHR47313">
    <property type="entry name" value="RIBOSOMAL RNA LARGE SUBUNIT METHYLTRANSFERASE K/L"/>
    <property type="match status" value="1"/>
</dbReference>
<name>A0A0B7HRC3_9FLAO</name>
<evidence type="ECO:0000313" key="5">
    <source>
        <dbReference type="EMBL" id="CEN33919.1"/>
    </source>
</evidence>
<dbReference type="GO" id="GO:0003723">
    <property type="term" value="F:RNA binding"/>
    <property type="evidence" value="ECO:0007669"/>
    <property type="project" value="UniProtKB-UniRule"/>
</dbReference>
<sequence>MYQKMYIRCTDYIPPSISINFLTYLCTHICILMEKNYPMLAKTFFGFEDILATELLKLGAINVQKGVRNVSFEGDKGFMYKANLCLRTALKILKPIHKFFVRNEKDYYQKLYDFQWEKYFDVKQTFAISVTLQTELFNHSQYVALRAKDAIVDRFRNTTGKRPNVDTLHPDLQLHIHVQKNEVIVSLDSSGASLHHRGYRSATNIAPINEVLAAGILLLSGWNGQSDFLDPMCGSGTFLIEAAMIACNIPANIHRKEFAFEKWNDFDIDLFETIFDSCLKKTREFHYSIVGYDKAPSAVAKAKENLKNANLSDYIEIKQKNFFESEKENKNSPLHMVFNPPYNERLQIDIPKFYESIGNTLKNNYPNTDAWFITSNLESLKYVGLRPSRKIKLFNGKLESRLLNYKMYEGSKKGKYNQ</sequence>
<dbReference type="InterPro" id="IPR000241">
    <property type="entry name" value="RlmKL-like_Mtase"/>
</dbReference>
<proteinExistence type="predicted"/>
<dbReference type="Proteomes" id="UP000038083">
    <property type="component" value="Unassembled WGS sequence"/>
</dbReference>
<dbReference type="InterPro" id="IPR029063">
    <property type="entry name" value="SAM-dependent_MTases_sf"/>
</dbReference>
<dbReference type="SMART" id="SM00981">
    <property type="entry name" value="THUMP"/>
    <property type="match status" value="1"/>
</dbReference>
<accession>A0A0B7HRC3</accession>
<dbReference type="GO" id="GO:0070043">
    <property type="term" value="F:rRNA (guanine-N7-)-methyltransferase activity"/>
    <property type="evidence" value="ECO:0007669"/>
    <property type="project" value="TreeGrafter"/>
</dbReference>
<dbReference type="InterPro" id="IPR053943">
    <property type="entry name" value="RlmKL-like_Mtase_CS"/>
</dbReference>
<feature type="domain" description="THUMP" evidence="4">
    <location>
        <begin position="78"/>
        <end position="189"/>
    </location>
</feature>
<evidence type="ECO:0000259" key="4">
    <source>
        <dbReference type="PROSITE" id="PS51165"/>
    </source>
</evidence>